<dbReference type="InterPro" id="IPR001258">
    <property type="entry name" value="NHL_repeat"/>
</dbReference>
<reference evidence="3 4" key="1">
    <citation type="submission" date="2019-01" db="EMBL/GenBank/DDBJ databases">
        <authorList>
            <consortium name="Pathogen Informatics"/>
        </authorList>
    </citation>
    <scope>NUCLEOTIDE SEQUENCE [LARGE SCALE GENOMIC DNA]</scope>
    <source>
        <strain evidence="3 4">NCTC10172</strain>
    </source>
</reference>
<sequence length="478" mass="54627">MIKFMILLQSVSLLFSGLFTTQQSYNYSYWGEIASAESMHLLRAIDNSNITDINDVRNPVVLGDLRDAFVYKDFIYVSDATANKVYVFNNEFKYVKSFPEDGDELGKLNTPNGVYVFNDLLYVADYNNNRVAIFDINTNQLVNEVKNPNDIIFETVDFKPLRVAVDRTGRINVIAYNIFEGVMEFDTDGQFNRFFGTNTIKFNFIEALIYKFATKEQREKMALNLQSSFISLDIDKEGYIYTASKTEFWEPVKRLNFKGKNVLENKGLVPVVGDSVTQEQDTRVEVGPSQIIDVAVHESMQRYSILDQNRGRIFTYDKEGNLLYISGGKGTLQDQLSSPTSLTYFNEYIIVTDSTSKSIKIYEPVQFAKLVNKAIAEYTAMDYAAARDTWAEVLKLNSNYFLAYAGIGRAQLREGNYEDAMKNFELGYDYYNYSKAFEQYRNDQLAAFLPYVLIVGLGAVGFVIFKSIKQAVKREGED</sequence>
<name>A0A449BIP3_9MOLU</name>
<dbReference type="Gene3D" id="1.25.40.10">
    <property type="entry name" value="Tetratricopeptide repeat domain"/>
    <property type="match status" value="1"/>
</dbReference>
<dbReference type="STRING" id="1408416.GCA_000702765_00759"/>
<dbReference type="InterPro" id="IPR011990">
    <property type="entry name" value="TPR-like_helical_dom_sf"/>
</dbReference>
<dbReference type="KEGG" id="ahk:NCTC10172_00204"/>
<gene>
    <name evidence="3" type="ORF">NCTC10172_00204</name>
</gene>
<dbReference type="PANTHER" id="PTHR24104">
    <property type="entry name" value="E3 UBIQUITIN-PROTEIN LIGASE NHLRC1-RELATED"/>
    <property type="match status" value="1"/>
</dbReference>
<dbReference type="GO" id="GO:0008270">
    <property type="term" value="F:zinc ion binding"/>
    <property type="evidence" value="ECO:0007669"/>
    <property type="project" value="UniProtKB-KW"/>
</dbReference>
<protein>
    <submittedName>
        <fullName evidence="3">NHL repeat</fullName>
    </submittedName>
</protein>
<keyword evidence="4" id="KW-1185">Reference proteome</keyword>
<dbReference type="SUPFAM" id="SSF101898">
    <property type="entry name" value="NHL repeat"/>
    <property type="match status" value="1"/>
</dbReference>
<keyword evidence="2" id="KW-0812">Transmembrane</keyword>
<evidence type="ECO:0000313" key="3">
    <source>
        <dbReference type="EMBL" id="VEU82197.1"/>
    </source>
</evidence>
<keyword evidence="2" id="KW-0472">Membrane</keyword>
<dbReference type="Gene3D" id="2.120.10.30">
    <property type="entry name" value="TolB, C-terminal domain"/>
    <property type="match status" value="1"/>
</dbReference>
<dbReference type="InterPro" id="IPR011042">
    <property type="entry name" value="6-blade_b-propeller_TolB-like"/>
</dbReference>
<evidence type="ECO:0000256" key="1">
    <source>
        <dbReference type="ARBA" id="ARBA00022737"/>
    </source>
</evidence>
<proteinExistence type="predicted"/>
<keyword evidence="2" id="KW-1133">Transmembrane helix</keyword>
<dbReference type="InterPro" id="IPR050952">
    <property type="entry name" value="TRIM-NHL_E3_ligases"/>
</dbReference>
<dbReference type="AlphaFoldDB" id="A0A449BIP3"/>
<dbReference type="SUPFAM" id="SSF48452">
    <property type="entry name" value="TPR-like"/>
    <property type="match status" value="1"/>
</dbReference>
<accession>A0A449BIP3</accession>
<keyword evidence="1" id="KW-0677">Repeat</keyword>
<dbReference type="RefSeq" id="WP_035369064.1">
    <property type="nucleotide sequence ID" value="NZ_LR215050.1"/>
</dbReference>
<evidence type="ECO:0000313" key="4">
    <source>
        <dbReference type="Proteomes" id="UP000290909"/>
    </source>
</evidence>
<dbReference type="EMBL" id="LR215050">
    <property type="protein sequence ID" value="VEU82197.1"/>
    <property type="molecule type" value="Genomic_DNA"/>
</dbReference>
<dbReference type="Pfam" id="PF01436">
    <property type="entry name" value="NHL"/>
    <property type="match status" value="1"/>
</dbReference>
<feature type="transmembrane region" description="Helical" evidence="2">
    <location>
        <begin position="445"/>
        <end position="465"/>
    </location>
</feature>
<evidence type="ECO:0000256" key="2">
    <source>
        <dbReference type="SAM" id="Phobius"/>
    </source>
</evidence>
<organism evidence="3 4">
    <name type="scientific">Acholeplasma hippikon</name>
    <dbReference type="NCBI Taxonomy" id="264636"/>
    <lineage>
        <taxon>Bacteria</taxon>
        <taxon>Bacillati</taxon>
        <taxon>Mycoplasmatota</taxon>
        <taxon>Mollicutes</taxon>
        <taxon>Acholeplasmatales</taxon>
        <taxon>Acholeplasmataceae</taxon>
        <taxon>Acholeplasma</taxon>
    </lineage>
</organism>
<dbReference type="PANTHER" id="PTHR24104:SF25">
    <property type="entry name" value="PROTEIN LIN-41"/>
    <property type="match status" value="1"/>
</dbReference>
<dbReference type="Proteomes" id="UP000290909">
    <property type="component" value="Chromosome"/>
</dbReference>